<evidence type="ECO:0000256" key="4">
    <source>
        <dbReference type="ARBA" id="ARBA00022729"/>
    </source>
</evidence>
<evidence type="ECO:0000256" key="3">
    <source>
        <dbReference type="ARBA" id="ARBA00022692"/>
    </source>
</evidence>
<comment type="subcellular location">
    <subcellularLocation>
        <location evidence="1">Membrane</location>
        <topology evidence="1">Single-pass membrane protein</topology>
    </subcellularLocation>
</comment>
<dbReference type="SUPFAM" id="SSF49452">
    <property type="entry name" value="Starch-binding domain-like"/>
    <property type="match status" value="1"/>
</dbReference>
<dbReference type="GO" id="GO:0000272">
    <property type="term" value="P:polysaccharide catabolic process"/>
    <property type="evidence" value="ECO:0007669"/>
    <property type="project" value="UniProtKB-KW"/>
</dbReference>
<keyword evidence="8" id="KW-0624">Polysaccharide degradation</keyword>
<keyword evidence="3 10" id="KW-0812">Transmembrane</keyword>
<dbReference type="OrthoDB" id="27095at2759"/>
<feature type="region of interest" description="Disordered" evidence="9">
    <location>
        <begin position="195"/>
        <end position="232"/>
    </location>
</feature>
<keyword evidence="4 11" id="KW-0732">Signal</keyword>
<dbReference type="InterPro" id="IPR019008">
    <property type="entry name" value="Beta_sandwich_EMC7"/>
</dbReference>
<evidence type="ECO:0000313" key="13">
    <source>
        <dbReference type="EMBL" id="CAA7266607.1"/>
    </source>
</evidence>
<evidence type="ECO:0000259" key="12">
    <source>
        <dbReference type="Pfam" id="PF09430"/>
    </source>
</evidence>
<sequence>MARFALLLQVLSWAVLSYALDITGRIAWNSVCSNATSLGQAKVCLNEGTFRGSITRGGKFVIPDVPQGTYILSISSHDHSFEQLRVDVTDSSLPPEVRPYIAGTPLNPPSSVLLPYPIVLSPKDKNVYFVPPESFNLTGMLANPMMLLMVGAAVMVFAMPYLMKNLDPEALEEFKEQQSKVNGIQSAFQTGDFKSGFSALMTGGEGPAPQAPTKAPQPAGTAKGRSSKKARR</sequence>
<evidence type="ECO:0000256" key="8">
    <source>
        <dbReference type="ARBA" id="ARBA00023326"/>
    </source>
</evidence>
<evidence type="ECO:0000256" key="7">
    <source>
        <dbReference type="ARBA" id="ARBA00023277"/>
    </source>
</evidence>
<dbReference type="InterPro" id="IPR013784">
    <property type="entry name" value="Carb-bd-like_fold"/>
</dbReference>
<evidence type="ECO:0000313" key="14">
    <source>
        <dbReference type="Proteomes" id="UP000467700"/>
    </source>
</evidence>
<evidence type="ECO:0000256" key="5">
    <source>
        <dbReference type="ARBA" id="ARBA00022989"/>
    </source>
</evidence>
<evidence type="ECO:0000256" key="2">
    <source>
        <dbReference type="ARBA" id="ARBA00008880"/>
    </source>
</evidence>
<dbReference type="InterPro" id="IPR039163">
    <property type="entry name" value="EMC7"/>
</dbReference>
<keyword evidence="6 10" id="KW-0472">Membrane</keyword>
<evidence type="ECO:0000256" key="10">
    <source>
        <dbReference type="SAM" id="Phobius"/>
    </source>
</evidence>
<dbReference type="PANTHER" id="PTHR13605">
    <property type="entry name" value="ER MEMBRANE PROTEIN COMPLEX SUBUNIT 7"/>
    <property type="match status" value="1"/>
</dbReference>
<feature type="domain" description="ER membrane protein complex subunit 7 beta-sandwich" evidence="12">
    <location>
        <begin position="39"/>
        <end position="148"/>
    </location>
</feature>
<organism evidence="13 14">
    <name type="scientific">Cyclocybe aegerita</name>
    <name type="common">Black poplar mushroom</name>
    <name type="synonym">Agrocybe aegerita</name>
    <dbReference type="NCBI Taxonomy" id="1973307"/>
    <lineage>
        <taxon>Eukaryota</taxon>
        <taxon>Fungi</taxon>
        <taxon>Dikarya</taxon>
        <taxon>Basidiomycota</taxon>
        <taxon>Agaricomycotina</taxon>
        <taxon>Agaricomycetes</taxon>
        <taxon>Agaricomycetidae</taxon>
        <taxon>Agaricales</taxon>
        <taxon>Agaricineae</taxon>
        <taxon>Bolbitiaceae</taxon>
        <taxon>Cyclocybe</taxon>
    </lineage>
</organism>
<evidence type="ECO:0000256" key="9">
    <source>
        <dbReference type="SAM" id="MobiDB-lite"/>
    </source>
</evidence>
<keyword evidence="7" id="KW-0119">Carbohydrate metabolism</keyword>
<dbReference type="EMBL" id="CACVBS010000055">
    <property type="protein sequence ID" value="CAA7266607.1"/>
    <property type="molecule type" value="Genomic_DNA"/>
</dbReference>
<evidence type="ECO:0000256" key="1">
    <source>
        <dbReference type="ARBA" id="ARBA00004167"/>
    </source>
</evidence>
<comment type="caution">
    <text evidence="13">The sequence shown here is derived from an EMBL/GenBank/DDBJ whole genome shotgun (WGS) entry which is preliminary data.</text>
</comment>
<comment type="similarity">
    <text evidence="2">Belongs to the EMC7 family.</text>
</comment>
<reference evidence="13 14" key="1">
    <citation type="submission" date="2020-01" db="EMBL/GenBank/DDBJ databases">
        <authorList>
            <person name="Gupta K D."/>
        </authorList>
    </citation>
    <scope>NUCLEOTIDE SEQUENCE [LARGE SCALE GENOMIC DNA]</scope>
</reference>
<name>A0A8S0WNF6_CYCAE</name>
<dbReference type="Pfam" id="PF09430">
    <property type="entry name" value="EMC7_beta-sandw"/>
    <property type="match status" value="1"/>
</dbReference>
<protein>
    <recommendedName>
        <fullName evidence="12">ER membrane protein complex subunit 7 beta-sandwich domain-containing protein</fullName>
    </recommendedName>
</protein>
<dbReference type="GO" id="GO:0030246">
    <property type="term" value="F:carbohydrate binding"/>
    <property type="evidence" value="ECO:0007669"/>
    <property type="project" value="InterPro"/>
</dbReference>
<dbReference type="AlphaFoldDB" id="A0A8S0WNF6"/>
<accession>A0A8S0WNF6</accession>
<feature type="transmembrane region" description="Helical" evidence="10">
    <location>
        <begin position="141"/>
        <end position="162"/>
    </location>
</feature>
<feature type="chain" id="PRO_5035803834" description="ER membrane protein complex subunit 7 beta-sandwich domain-containing protein" evidence="11">
    <location>
        <begin position="20"/>
        <end position="232"/>
    </location>
</feature>
<gene>
    <name evidence="13" type="ORF">AAE3_LOCUS8755</name>
</gene>
<evidence type="ECO:0000256" key="6">
    <source>
        <dbReference type="ARBA" id="ARBA00023136"/>
    </source>
</evidence>
<proteinExistence type="inferred from homology"/>
<dbReference type="Proteomes" id="UP000467700">
    <property type="component" value="Unassembled WGS sequence"/>
</dbReference>
<feature type="compositionally biased region" description="Low complexity" evidence="9">
    <location>
        <begin position="207"/>
        <end position="223"/>
    </location>
</feature>
<dbReference type="PANTHER" id="PTHR13605:SF4">
    <property type="entry name" value="ER MEMBRANE PROTEIN COMPLEX SUBUNIT 7"/>
    <property type="match status" value="1"/>
</dbReference>
<keyword evidence="5 10" id="KW-1133">Transmembrane helix</keyword>
<dbReference type="GO" id="GO:0072546">
    <property type="term" value="C:EMC complex"/>
    <property type="evidence" value="ECO:0007669"/>
    <property type="project" value="TreeGrafter"/>
</dbReference>
<feature type="signal peptide" evidence="11">
    <location>
        <begin position="1"/>
        <end position="19"/>
    </location>
</feature>
<keyword evidence="14" id="KW-1185">Reference proteome</keyword>
<evidence type="ECO:0000256" key="11">
    <source>
        <dbReference type="SAM" id="SignalP"/>
    </source>
</evidence>